<keyword evidence="2" id="KW-0805">Transcription regulation</keyword>
<evidence type="ECO:0000256" key="2">
    <source>
        <dbReference type="ARBA" id="ARBA00023015"/>
    </source>
</evidence>
<evidence type="ECO:0000313" key="8">
    <source>
        <dbReference type="EMBL" id="HIY66799.1"/>
    </source>
</evidence>
<dbReference type="InterPro" id="IPR046531">
    <property type="entry name" value="DUF6596"/>
</dbReference>
<organism evidence="8 9">
    <name type="scientific">Candidatus Agrococcus pullicola</name>
    <dbReference type="NCBI Taxonomy" id="2838429"/>
    <lineage>
        <taxon>Bacteria</taxon>
        <taxon>Bacillati</taxon>
        <taxon>Actinomycetota</taxon>
        <taxon>Actinomycetes</taxon>
        <taxon>Micrococcales</taxon>
        <taxon>Microbacteriaceae</taxon>
        <taxon>Agrococcus</taxon>
    </lineage>
</organism>
<dbReference type="GO" id="GO:0006352">
    <property type="term" value="P:DNA-templated transcription initiation"/>
    <property type="evidence" value="ECO:0007669"/>
    <property type="project" value="InterPro"/>
</dbReference>
<dbReference type="Pfam" id="PF08281">
    <property type="entry name" value="Sigma70_r4_2"/>
    <property type="match status" value="1"/>
</dbReference>
<name>A0A9D2CAE4_9MICO</name>
<dbReference type="GO" id="GO:0003677">
    <property type="term" value="F:DNA binding"/>
    <property type="evidence" value="ECO:0007669"/>
    <property type="project" value="InterPro"/>
</dbReference>
<sequence length="423" mass="46486">MPEPRWATRRALSAVDRDARTRILAALARRFGDLDLAEDVLQDALAQALQTWPERGIPDTPEAWLMTTAKRKALDIVRRESVLAQKLARLRIEDELTPVSSSLADPADRVARDGEVSIPDDRLELFFACAHPALGLDDRIALTLRFVAGLSSAEVAHALLVPVPTMQQRIVRAKARIRTMGVPFRLPNETEFQARLAPVQRVLYLLFAEGYTRSAGSIHVRDDLTSEAIRLTTVLHALLPDSSETKALLALMLLTEARRPARTDSEERPIPLANQDRALWDHELLAAGLAHAESAAARGIGTYTIQASIAAVHSEAESFADTDWDQISVLYGLLEQHEPGPVVRMGKAIARGRARGASEGLRLLDELADEPALVRYRPFHIARAVTLEELGRSAEAMAAYRRALELPGNAAEDAFILSTIGEL</sequence>
<gene>
    <name evidence="8" type="ORF">H9830_11045</name>
</gene>
<feature type="domain" description="DUF6596" evidence="7">
    <location>
        <begin position="195"/>
        <end position="295"/>
    </location>
</feature>
<dbReference type="Gene3D" id="1.10.10.10">
    <property type="entry name" value="Winged helix-like DNA-binding domain superfamily/Winged helix DNA-binding domain"/>
    <property type="match status" value="1"/>
</dbReference>
<accession>A0A9D2CAE4</accession>
<dbReference type="InterPro" id="IPR013249">
    <property type="entry name" value="RNA_pol_sigma70_r4_t2"/>
</dbReference>
<dbReference type="SUPFAM" id="SSF88659">
    <property type="entry name" value="Sigma3 and sigma4 domains of RNA polymerase sigma factors"/>
    <property type="match status" value="1"/>
</dbReference>
<dbReference type="Pfam" id="PF20239">
    <property type="entry name" value="DUF6596"/>
    <property type="match status" value="1"/>
</dbReference>
<feature type="domain" description="RNA polymerase sigma-70 region 2" evidence="5">
    <location>
        <begin position="21"/>
        <end position="81"/>
    </location>
</feature>
<evidence type="ECO:0000256" key="4">
    <source>
        <dbReference type="ARBA" id="ARBA00023163"/>
    </source>
</evidence>
<dbReference type="InterPro" id="IPR036388">
    <property type="entry name" value="WH-like_DNA-bd_sf"/>
</dbReference>
<evidence type="ECO:0000259" key="5">
    <source>
        <dbReference type="Pfam" id="PF04542"/>
    </source>
</evidence>
<keyword evidence="3" id="KW-0731">Sigma factor</keyword>
<dbReference type="Pfam" id="PF04542">
    <property type="entry name" value="Sigma70_r2"/>
    <property type="match status" value="1"/>
</dbReference>
<dbReference type="InterPro" id="IPR013325">
    <property type="entry name" value="RNA_pol_sigma_r2"/>
</dbReference>
<dbReference type="EMBL" id="DXDC01000333">
    <property type="protein sequence ID" value="HIY66799.1"/>
    <property type="molecule type" value="Genomic_DNA"/>
</dbReference>
<dbReference type="InterPro" id="IPR007627">
    <property type="entry name" value="RNA_pol_sigma70_r2"/>
</dbReference>
<dbReference type="Proteomes" id="UP000824005">
    <property type="component" value="Unassembled WGS sequence"/>
</dbReference>
<evidence type="ECO:0000256" key="3">
    <source>
        <dbReference type="ARBA" id="ARBA00023082"/>
    </source>
</evidence>
<proteinExistence type="inferred from homology"/>
<comment type="caution">
    <text evidence="8">The sequence shown here is derived from an EMBL/GenBank/DDBJ whole genome shotgun (WGS) entry which is preliminary data.</text>
</comment>
<evidence type="ECO:0000256" key="1">
    <source>
        <dbReference type="ARBA" id="ARBA00010641"/>
    </source>
</evidence>
<dbReference type="GO" id="GO:0016987">
    <property type="term" value="F:sigma factor activity"/>
    <property type="evidence" value="ECO:0007669"/>
    <property type="project" value="UniProtKB-KW"/>
</dbReference>
<dbReference type="AlphaFoldDB" id="A0A9D2CAE4"/>
<dbReference type="PANTHER" id="PTHR47756:SF1">
    <property type="entry name" value="BLL0085 PROTEIN"/>
    <property type="match status" value="1"/>
</dbReference>
<dbReference type="Gene3D" id="1.10.1740.10">
    <property type="match status" value="1"/>
</dbReference>
<reference evidence="8" key="2">
    <citation type="submission" date="2021-04" db="EMBL/GenBank/DDBJ databases">
        <authorList>
            <person name="Gilroy R."/>
        </authorList>
    </citation>
    <scope>NUCLEOTIDE SEQUENCE</scope>
    <source>
        <strain evidence="8">ChiGjej1B1-98</strain>
    </source>
</reference>
<evidence type="ECO:0000313" key="9">
    <source>
        <dbReference type="Proteomes" id="UP000824005"/>
    </source>
</evidence>
<evidence type="ECO:0000259" key="6">
    <source>
        <dbReference type="Pfam" id="PF08281"/>
    </source>
</evidence>
<protein>
    <submittedName>
        <fullName evidence="8">RNA polymerase sigma factor</fullName>
    </submittedName>
</protein>
<feature type="domain" description="RNA polymerase sigma factor 70 region 4 type 2" evidence="6">
    <location>
        <begin position="130"/>
        <end position="177"/>
    </location>
</feature>
<evidence type="ECO:0000259" key="7">
    <source>
        <dbReference type="Pfam" id="PF20239"/>
    </source>
</evidence>
<keyword evidence="4" id="KW-0804">Transcription</keyword>
<dbReference type="InterPro" id="IPR013324">
    <property type="entry name" value="RNA_pol_sigma_r3/r4-like"/>
</dbReference>
<dbReference type="PANTHER" id="PTHR47756">
    <property type="entry name" value="BLL6612 PROTEIN-RELATED"/>
    <property type="match status" value="1"/>
</dbReference>
<reference evidence="8" key="1">
    <citation type="journal article" date="2021" name="PeerJ">
        <title>Extensive microbial diversity within the chicken gut microbiome revealed by metagenomics and culture.</title>
        <authorList>
            <person name="Gilroy R."/>
            <person name="Ravi A."/>
            <person name="Getino M."/>
            <person name="Pursley I."/>
            <person name="Horton D.L."/>
            <person name="Alikhan N.F."/>
            <person name="Baker D."/>
            <person name="Gharbi K."/>
            <person name="Hall N."/>
            <person name="Watson M."/>
            <person name="Adriaenssens E.M."/>
            <person name="Foster-Nyarko E."/>
            <person name="Jarju S."/>
            <person name="Secka A."/>
            <person name="Antonio M."/>
            <person name="Oren A."/>
            <person name="Chaudhuri R.R."/>
            <person name="La Ragione R."/>
            <person name="Hildebrand F."/>
            <person name="Pallen M.J."/>
        </authorList>
    </citation>
    <scope>NUCLEOTIDE SEQUENCE</scope>
    <source>
        <strain evidence="8">ChiGjej1B1-98</strain>
    </source>
</reference>
<dbReference type="SUPFAM" id="SSF88946">
    <property type="entry name" value="Sigma2 domain of RNA polymerase sigma factors"/>
    <property type="match status" value="1"/>
</dbReference>
<comment type="similarity">
    <text evidence="1">Belongs to the sigma-70 factor family. ECF subfamily.</text>
</comment>